<accession>A0A7T3ZZW2</accession>
<feature type="domain" description="DUF1206" evidence="2">
    <location>
        <begin position="128"/>
        <end position="194"/>
    </location>
</feature>
<name>A0A7T3ZZW2_9MICO</name>
<dbReference type="Proteomes" id="UP000595374">
    <property type="component" value="Chromosome"/>
</dbReference>
<proteinExistence type="predicted"/>
<organism evidence="3 4">
    <name type="scientific">Brevibacterium casei</name>
    <dbReference type="NCBI Taxonomy" id="33889"/>
    <lineage>
        <taxon>Bacteria</taxon>
        <taxon>Bacillati</taxon>
        <taxon>Actinomycetota</taxon>
        <taxon>Actinomycetes</taxon>
        <taxon>Micrococcales</taxon>
        <taxon>Brevibacteriaceae</taxon>
        <taxon>Brevibacterium</taxon>
    </lineage>
</organism>
<feature type="domain" description="DUF1206" evidence="2">
    <location>
        <begin position="218"/>
        <end position="287"/>
    </location>
</feature>
<dbReference type="Pfam" id="PF06724">
    <property type="entry name" value="DUF1206"/>
    <property type="match status" value="3"/>
</dbReference>
<keyword evidence="1" id="KW-0472">Membrane</keyword>
<evidence type="ECO:0000259" key="2">
    <source>
        <dbReference type="Pfam" id="PF06724"/>
    </source>
</evidence>
<feature type="transmembrane region" description="Helical" evidence="1">
    <location>
        <begin position="166"/>
        <end position="190"/>
    </location>
</feature>
<feature type="transmembrane region" description="Helical" evidence="1">
    <location>
        <begin position="35"/>
        <end position="54"/>
    </location>
</feature>
<evidence type="ECO:0000256" key="1">
    <source>
        <dbReference type="SAM" id="Phobius"/>
    </source>
</evidence>
<sequence length="290" mass="30344">MTGDSTMKKAASKADDAAVNAADSKWFERVARVGFVANGLVHIILGATAAGLALGKSGEAEQSGAMQQMASQPFGMVLLWLCMLGCALLALWNLANAFFGTATLRGHGSNDPRDEHGRDRWKDFILAIAQGITYAAVAVLFGKFVFGQGSDSGQSSQQASSTLAQAPGGILLLVVIGGVVTIIGIVFCVNGIRRNWKDDVRTPRSSAVAKLMTITGVLGYLGKGATLIAVGILVIVSGVTGDPEKSTGVDGALKAMREQPFGTYLLLGVGVGLVLYGVFLFLRARYDKMD</sequence>
<gene>
    <name evidence="3" type="ORF">I6H47_01570</name>
</gene>
<feature type="transmembrane region" description="Helical" evidence="1">
    <location>
        <begin position="261"/>
        <end position="282"/>
    </location>
</feature>
<protein>
    <submittedName>
        <fullName evidence="3">DUF1206 domain-containing protein</fullName>
    </submittedName>
</protein>
<reference evidence="3 4" key="1">
    <citation type="submission" date="2020-12" db="EMBL/GenBank/DDBJ databases">
        <title>FDA dAtabase for Regulatory Grade micrObial Sequences (FDA-ARGOS): Supporting development and validation of Infectious Disease Dx tests.</title>
        <authorList>
            <person name="Sproer C."/>
            <person name="Gronow S."/>
            <person name="Severitt S."/>
            <person name="Schroder I."/>
            <person name="Tallon L."/>
            <person name="Sadzewicz L."/>
            <person name="Zhao X."/>
            <person name="Boylan J."/>
            <person name="Ott S."/>
            <person name="Bowen H."/>
            <person name="Vavikolanu K."/>
            <person name="Mehta A."/>
            <person name="Aluvathingal J."/>
            <person name="Nadendla S."/>
            <person name="Lowell S."/>
            <person name="Myers T."/>
            <person name="Yan Y."/>
            <person name="Sichtig H."/>
        </authorList>
    </citation>
    <scope>NUCLEOTIDE SEQUENCE [LARGE SCALE GENOMIC DNA]</scope>
    <source>
        <strain evidence="3 4">FDAARGOS_990</strain>
    </source>
</reference>
<evidence type="ECO:0000313" key="3">
    <source>
        <dbReference type="EMBL" id="QQB14703.1"/>
    </source>
</evidence>
<keyword evidence="1" id="KW-0812">Transmembrane</keyword>
<dbReference type="EMBL" id="CP065989">
    <property type="protein sequence ID" value="QQB14703.1"/>
    <property type="molecule type" value="Genomic_DNA"/>
</dbReference>
<dbReference type="InterPro" id="IPR009597">
    <property type="entry name" value="DUF1206"/>
</dbReference>
<feature type="transmembrane region" description="Helical" evidence="1">
    <location>
        <begin position="74"/>
        <end position="104"/>
    </location>
</feature>
<dbReference type="RefSeq" id="WP_198499758.1">
    <property type="nucleotide sequence ID" value="NZ_CP065989.1"/>
</dbReference>
<feature type="transmembrane region" description="Helical" evidence="1">
    <location>
        <begin position="211"/>
        <end position="241"/>
    </location>
</feature>
<dbReference type="AlphaFoldDB" id="A0A7T3ZZW2"/>
<feature type="domain" description="DUF1206" evidence="2">
    <location>
        <begin position="33"/>
        <end position="99"/>
    </location>
</feature>
<feature type="transmembrane region" description="Helical" evidence="1">
    <location>
        <begin position="124"/>
        <end position="146"/>
    </location>
</feature>
<evidence type="ECO:0000313" key="4">
    <source>
        <dbReference type="Proteomes" id="UP000595374"/>
    </source>
</evidence>
<keyword evidence="1" id="KW-1133">Transmembrane helix</keyword>